<feature type="compositionally biased region" description="Basic and acidic residues" evidence="1">
    <location>
        <begin position="1"/>
        <end position="34"/>
    </location>
</feature>
<dbReference type="Proteomes" id="UP001359559">
    <property type="component" value="Unassembled WGS sequence"/>
</dbReference>
<evidence type="ECO:0000256" key="1">
    <source>
        <dbReference type="SAM" id="MobiDB-lite"/>
    </source>
</evidence>
<proteinExistence type="predicted"/>
<organism evidence="2 3">
    <name type="scientific">Clitoria ternatea</name>
    <name type="common">Butterfly pea</name>
    <dbReference type="NCBI Taxonomy" id="43366"/>
    <lineage>
        <taxon>Eukaryota</taxon>
        <taxon>Viridiplantae</taxon>
        <taxon>Streptophyta</taxon>
        <taxon>Embryophyta</taxon>
        <taxon>Tracheophyta</taxon>
        <taxon>Spermatophyta</taxon>
        <taxon>Magnoliopsida</taxon>
        <taxon>eudicotyledons</taxon>
        <taxon>Gunneridae</taxon>
        <taxon>Pentapetalae</taxon>
        <taxon>rosids</taxon>
        <taxon>fabids</taxon>
        <taxon>Fabales</taxon>
        <taxon>Fabaceae</taxon>
        <taxon>Papilionoideae</taxon>
        <taxon>50 kb inversion clade</taxon>
        <taxon>NPAAA clade</taxon>
        <taxon>indigoferoid/millettioid clade</taxon>
        <taxon>Phaseoleae</taxon>
        <taxon>Clitoria</taxon>
    </lineage>
</organism>
<gene>
    <name evidence="2" type="ORF">RJT34_17893</name>
</gene>
<feature type="compositionally biased region" description="Gly residues" evidence="1">
    <location>
        <begin position="41"/>
        <end position="52"/>
    </location>
</feature>
<accession>A0AAN9PFA6</accession>
<evidence type="ECO:0000313" key="3">
    <source>
        <dbReference type="Proteomes" id="UP001359559"/>
    </source>
</evidence>
<comment type="caution">
    <text evidence="2">The sequence shown here is derived from an EMBL/GenBank/DDBJ whole genome shotgun (WGS) entry which is preliminary data.</text>
</comment>
<protein>
    <submittedName>
        <fullName evidence="2">Uncharacterized protein</fullName>
    </submittedName>
</protein>
<name>A0AAN9PFA6_CLITE</name>
<sequence length="92" mass="10748">MERERERDTKPREWERQSKEGGKKRRQSEPRWRGVDSVSGRGRGGPRGVHGGKGLRRRQRPEEADLGILIDEERFPVGVLWDDGEEVRMSPR</sequence>
<reference evidence="2 3" key="1">
    <citation type="submission" date="2024-01" db="EMBL/GenBank/DDBJ databases">
        <title>The genomes of 5 underutilized Papilionoideae crops provide insights into root nodulation and disease resistance.</title>
        <authorList>
            <person name="Yuan L."/>
        </authorList>
    </citation>
    <scope>NUCLEOTIDE SEQUENCE [LARGE SCALE GENOMIC DNA]</scope>
    <source>
        <strain evidence="2">LY-2023</strain>
        <tissue evidence="2">Leaf</tissue>
    </source>
</reference>
<feature type="region of interest" description="Disordered" evidence="1">
    <location>
        <begin position="1"/>
        <end position="63"/>
    </location>
</feature>
<dbReference type="AlphaFoldDB" id="A0AAN9PFA6"/>
<evidence type="ECO:0000313" key="2">
    <source>
        <dbReference type="EMBL" id="KAK7294992.1"/>
    </source>
</evidence>
<dbReference type="EMBL" id="JAYKXN010000004">
    <property type="protein sequence ID" value="KAK7294992.1"/>
    <property type="molecule type" value="Genomic_DNA"/>
</dbReference>
<keyword evidence="3" id="KW-1185">Reference proteome</keyword>